<gene>
    <name evidence="1" type="ORF">F8388_006286</name>
</gene>
<organism evidence="1 2">
    <name type="scientific">Cannabis sativa</name>
    <name type="common">Hemp</name>
    <name type="synonym">Marijuana</name>
    <dbReference type="NCBI Taxonomy" id="3483"/>
    <lineage>
        <taxon>Eukaryota</taxon>
        <taxon>Viridiplantae</taxon>
        <taxon>Streptophyta</taxon>
        <taxon>Embryophyta</taxon>
        <taxon>Tracheophyta</taxon>
        <taxon>Spermatophyta</taxon>
        <taxon>Magnoliopsida</taxon>
        <taxon>eudicotyledons</taxon>
        <taxon>Gunneridae</taxon>
        <taxon>Pentapetalae</taxon>
        <taxon>rosids</taxon>
        <taxon>fabids</taxon>
        <taxon>Rosales</taxon>
        <taxon>Cannabaceae</taxon>
        <taxon>Cannabis</taxon>
    </lineage>
</organism>
<sequence length="208" mass="23614">MHVSDRNHKLLASVLENWVESGAACSCEVVEEFLGCSCERKEKNNKSKYSGNCERCGYNPTRRSRGVVKSCLECFLQGHGLYLFQYGVSDTHCFIWRSGTCDTGLQIEHRPTIVNNAMEMLKESESSRLMLNNDLINGCYDFFDKNNMCFALTCTKTNRNIATCIQEISALSKLRVLVLGWHVVRLFSNSPIDQILAIIKLLELITKK</sequence>
<dbReference type="PANTHER" id="PTHR46137">
    <property type="entry name" value="OS05G0310600 PROTEIN"/>
    <property type="match status" value="1"/>
</dbReference>
<protein>
    <submittedName>
        <fullName evidence="1">Uncharacterized protein</fullName>
    </submittedName>
</protein>
<accession>A0A7J6EDS6</accession>
<dbReference type="AlphaFoldDB" id="A0A7J6EDS6"/>
<evidence type="ECO:0000313" key="1">
    <source>
        <dbReference type="EMBL" id="KAF4356542.1"/>
    </source>
</evidence>
<dbReference type="Proteomes" id="UP000525078">
    <property type="component" value="Unassembled WGS sequence"/>
</dbReference>
<dbReference type="PANTHER" id="PTHR46137:SF2">
    <property type="entry name" value="OS09G0526800 PROTEIN"/>
    <property type="match status" value="1"/>
</dbReference>
<dbReference type="EMBL" id="JAATIP010000251">
    <property type="protein sequence ID" value="KAF4356542.1"/>
    <property type="molecule type" value="Genomic_DNA"/>
</dbReference>
<proteinExistence type="predicted"/>
<reference evidence="1 2" key="1">
    <citation type="journal article" date="2020" name="bioRxiv">
        <title>Sequence and annotation of 42 cannabis genomes reveals extensive copy number variation in cannabinoid synthesis and pathogen resistance genes.</title>
        <authorList>
            <person name="Mckernan K.J."/>
            <person name="Helbert Y."/>
            <person name="Kane L.T."/>
            <person name="Ebling H."/>
            <person name="Zhang L."/>
            <person name="Liu B."/>
            <person name="Eaton Z."/>
            <person name="Mclaughlin S."/>
            <person name="Kingan S."/>
            <person name="Baybayan P."/>
            <person name="Concepcion G."/>
            <person name="Jordan M."/>
            <person name="Riva A."/>
            <person name="Barbazuk W."/>
            <person name="Harkins T."/>
        </authorList>
    </citation>
    <scope>NUCLEOTIDE SEQUENCE [LARGE SCALE GENOMIC DNA]</scope>
    <source>
        <strain evidence="2">cv. Jamaican Lion 4</strain>
        <tissue evidence="1">Leaf</tissue>
    </source>
</reference>
<comment type="caution">
    <text evidence="1">The sequence shown here is derived from an EMBL/GenBank/DDBJ whole genome shotgun (WGS) entry which is preliminary data.</text>
</comment>
<name>A0A7J6EDS6_CANSA</name>
<evidence type="ECO:0000313" key="2">
    <source>
        <dbReference type="Proteomes" id="UP000525078"/>
    </source>
</evidence>